<dbReference type="GO" id="GO:0005634">
    <property type="term" value="C:nucleus"/>
    <property type="evidence" value="ECO:0007669"/>
    <property type="project" value="TreeGrafter"/>
</dbReference>
<protein>
    <recommendedName>
        <fullName evidence="1">DUF4470 domain-containing protein</fullName>
    </recommendedName>
</protein>
<dbReference type="InterPro" id="IPR027974">
    <property type="entry name" value="DUF4470"/>
</dbReference>
<gene>
    <name evidence="2" type="ORF">RDB_LOCUS40649</name>
</gene>
<dbReference type="EMBL" id="CAJMWV010001128">
    <property type="protein sequence ID" value="CAE6428273.1"/>
    <property type="molecule type" value="Genomic_DNA"/>
</dbReference>
<comment type="caution">
    <text evidence="2">The sequence shown here is derived from an EMBL/GenBank/DDBJ whole genome shotgun (WGS) entry which is preliminary data.</text>
</comment>
<evidence type="ECO:0000313" key="2">
    <source>
        <dbReference type="EMBL" id="CAE6428273.1"/>
    </source>
</evidence>
<dbReference type="PANTHER" id="PTHR10237:SF15">
    <property type="entry name" value="LD37257P"/>
    <property type="match status" value="1"/>
</dbReference>
<reference evidence="2" key="1">
    <citation type="submission" date="2021-01" db="EMBL/GenBank/DDBJ databases">
        <authorList>
            <person name="Kaushik A."/>
        </authorList>
    </citation>
    <scope>NUCLEOTIDE SEQUENCE</scope>
    <source>
        <strain evidence="2">AG3-1AP</strain>
    </source>
</reference>
<name>A0A8H2XIE5_9AGAM</name>
<dbReference type="InterPro" id="IPR024119">
    <property type="entry name" value="TF_DEAF-1"/>
</dbReference>
<dbReference type="GO" id="GO:0000981">
    <property type="term" value="F:DNA-binding transcription factor activity, RNA polymerase II-specific"/>
    <property type="evidence" value="ECO:0007669"/>
    <property type="project" value="TreeGrafter"/>
</dbReference>
<evidence type="ECO:0000313" key="3">
    <source>
        <dbReference type="Proteomes" id="UP000663831"/>
    </source>
</evidence>
<evidence type="ECO:0000259" key="1">
    <source>
        <dbReference type="Pfam" id="PF14737"/>
    </source>
</evidence>
<dbReference type="Proteomes" id="UP000663831">
    <property type="component" value="Unassembled WGS sequence"/>
</dbReference>
<feature type="domain" description="DUF4470" evidence="1">
    <location>
        <begin position="15"/>
        <end position="105"/>
    </location>
</feature>
<feature type="non-terminal residue" evidence="2">
    <location>
        <position position="988"/>
    </location>
</feature>
<dbReference type="Pfam" id="PF14737">
    <property type="entry name" value="DUF4470"/>
    <property type="match status" value="1"/>
</dbReference>
<dbReference type="PANTHER" id="PTHR10237">
    <property type="entry name" value="DEFORMED EPIDERMAL AUTOREGULATORY FACTOR 1 HOMOLOG SUPPRESSIN"/>
    <property type="match status" value="1"/>
</dbReference>
<proteinExistence type="predicted"/>
<accession>A0A8H2XIE5</accession>
<sequence>MSHPLHWPAKCMYSPIGSTAGISLTQDLLPEQSADILVLGCGDPRNILFTLYSDLTVANAPRKMDITCCDIEPAILARNILLFSLLEDGTETTTLIWDAFYHFKINDRTASLIEDQSRKIYDWAEDIQSWRRSPYGSFLKMVDTRSLTELRRHWKNYADFSGRPINRRNQLFKEQKELTETVAVKGDSLPSSRSAGMLLNVAVFHMLEMFQGYWQTGTTSTEPSEVQNSTNLNPTFCYSRSGETFNPHPGTFPQGFHLVSAFAPVAEDPVGALPTTGSPAINKSKQQFTAWCSAFRVARAANAITLRFYCGDALAFCHALHELKSTGNYFPGLFSSAFRGTQIILDELSASAPSAPLTFDVIDTSTLADHVGLLNLLIAAPPLLKELPSSQSVLYTNSQFRSEDGPIKSFLEHICTDIPTLSVLLGISPRPYISTFSAQSNIHEMIFANKNILSVSGVTSDQGHQYQERITWTNPCSGDSHTSETFTATTFEAEDLAHLLLGMYSKMFALERSSHIVASVTPSELELLSRVTFNRESVAHLFKAVQRRCYLRNGTWDHVAKKFLEICGTGDDCPAEPSNYQDLCLQLHLAGVFTSETLRPDWATKSRLIPHSPLFDGWESIPPVVCVVLTVPRRRLQIFGGEVEGVNTLAMQCRLITGNLDHDHSSIHVIWGRCIKARDSDHMVIAEDDCGLFGHSNLLVTFWASACLLDSPDVKVDLRLKSTPESVIACGNILGVNLQVFSTSITDKHHVTILRYCPTVASEPLRYPPSGQQPDPPLPTWPGKVCEAVVTKPAKRHVDLLSVRFHITFPEEQKSLLKGVQVSAKQTSPCTMQLSIGEHIHPIVFSYPIQGRNSRVRIARKSQYVDIIVPVSKPLDHSGYFLDPFPVLGKHAYTSWNIHNLNLDRLPILETKTLSKLYWVNPLCAYQFSDSERVIRNGPRSERERPESALIYFKDFIHSIAMHIVGEDVRQCRMIALCDEDYQGGIFV</sequence>
<dbReference type="AlphaFoldDB" id="A0A8H2XIE5"/>
<organism evidence="2 3">
    <name type="scientific">Rhizoctonia solani</name>
    <dbReference type="NCBI Taxonomy" id="456999"/>
    <lineage>
        <taxon>Eukaryota</taxon>
        <taxon>Fungi</taxon>
        <taxon>Dikarya</taxon>
        <taxon>Basidiomycota</taxon>
        <taxon>Agaricomycotina</taxon>
        <taxon>Agaricomycetes</taxon>
        <taxon>Cantharellales</taxon>
        <taxon>Ceratobasidiaceae</taxon>
        <taxon>Rhizoctonia</taxon>
    </lineage>
</organism>